<accession>A0A2S9WQN5</accession>
<dbReference type="PROSITE" id="PS50889">
    <property type="entry name" value="S4"/>
    <property type="match status" value="1"/>
</dbReference>
<evidence type="ECO:0000256" key="2">
    <source>
        <dbReference type="ARBA" id="ARBA00022884"/>
    </source>
</evidence>
<dbReference type="GO" id="GO:0034605">
    <property type="term" value="P:cellular response to heat"/>
    <property type="evidence" value="ECO:0007669"/>
    <property type="project" value="InterPro"/>
</dbReference>
<feature type="region of interest" description="Disordered" evidence="5">
    <location>
        <begin position="101"/>
        <end position="126"/>
    </location>
</feature>
<dbReference type="PIRSF" id="PIRSF016821">
    <property type="entry name" value="HSP15"/>
    <property type="match status" value="1"/>
</dbReference>
<dbReference type="Proteomes" id="UP000239532">
    <property type="component" value="Unassembled WGS sequence"/>
</dbReference>
<dbReference type="InterPro" id="IPR025708">
    <property type="entry name" value="HSP15"/>
</dbReference>
<keyword evidence="2 4" id="KW-0694">RNA-binding</keyword>
<name>A0A2S9WQN5_9FLAO</name>
<sequence>MRIDKFLWSVRYYKTRSKATDAAKKGKFKINGDIVKPARDVYPGDVITLRKDQIDYVVEVLDLPSSRVGNKLVDLYRVDRTPTENFEARKMIELNQDYYRRKGEGRPTKKDRRDLGNLLNGDLEEE</sequence>
<dbReference type="GO" id="GO:0003677">
    <property type="term" value="F:DNA binding"/>
    <property type="evidence" value="ECO:0007669"/>
    <property type="project" value="UniProtKB-KW"/>
</dbReference>
<dbReference type="RefSeq" id="WP_055412133.1">
    <property type="nucleotide sequence ID" value="NZ_MQUC01000003.1"/>
</dbReference>
<keyword evidence="8" id="KW-1185">Reference proteome</keyword>
<feature type="compositionally biased region" description="Low complexity" evidence="5">
    <location>
        <begin position="116"/>
        <end position="126"/>
    </location>
</feature>
<reference evidence="7 8" key="1">
    <citation type="submission" date="2016-11" db="EMBL/GenBank/DDBJ databases">
        <title>Trade-off between light-utilization and light-protection in marine flavobacteria.</title>
        <authorList>
            <person name="Kumagai Y."/>
        </authorList>
    </citation>
    <scope>NUCLEOTIDE SEQUENCE [LARGE SCALE GENOMIC DNA]</scope>
    <source>
        <strain evidence="7 8">JCM 17109</strain>
    </source>
</reference>
<feature type="compositionally biased region" description="Basic and acidic residues" evidence="5">
    <location>
        <begin position="101"/>
        <end position="115"/>
    </location>
</feature>
<dbReference type="InterPro" id="IPR036986">
    <property type="entry name" value="S4_RNA-bd_sf"/>
</dbReference>
<evidence type="ECO:0000256" key="5">
    <source>
        <dbReference type="SAM" id="MobiDB-lite"/>
    </source>
</evidence>
<dbReference type="AlphaFoldDB" id="A0A2S9WQN5"/>
<evidence type="ECO:0000256" key="1">
    <source>
        <dbReference type="ARBA" id="ARBA00008396"/>
    </source>
</evidence>
<evidence type="ECO:0000259" key="6">
    <source>
        <dbReference type="SMART" id="SM00363"/>
    </source>
</evidence>
<protein>
    <submittedName>
        <fullName evidence="7">RNA-binding protein</fullName>
    </submittedName>
</protein>
<dbReference type="Gene3D" id="3.10.290.10">
    <property type="entry name" value="RNA-binding S4 domain"/>
    <property type="match status" value="1"/>
</dbReference>
<evidence type="ECO:0000256" key="3">
    <source>
        <dbReference type="ARBA" id="ARBA00023125"/>
    </source>
</evidence>
<evidence type="ECO:0000256" key="4">
    <source>
        <dbReference type="PROSITE-ProRule" id="PRU00182"/>
    </source>
</evidence>
<dbReference type="GO" id="GO:0043023">
    <property type="term" value="F:ribosomal large subunit binding"/>
    <property type="evidence" value="ECO:0007669"/>
    <property type="project" value="InterPro"/>
</dbReference>
<keyword evidence="3" id="KW-0238">DNA-binding</keyword>
<dbReference type="EMBL" id="MQUC01000003">
    <property type="protein sequence ID" value="PRP65804.1"/>
    <property type="molecule type" value="Genomic_DNA"/>
</dbReference>
<dbReference type="SUPFAM" id="SSF55174">
    <property type="entry name" value="Alpha-L RNA-binding motif"/>
    <property type="match status" value="1"/>
</dbReference>
<evidence type="ECO:0000313" key="8">
    <source>
        <dbReference type="Proteomes" id="UP000239532"/>
    </source>
</evidence>
<gene>
    <name evidence="7" type="ORF">BST86_01215</name>
</gene>
<dbReference type="InterPro" id="IPR002942">
    <property type="entry name" value="S4_RNA-bd"/>
</dbReference>
<comment type="similarity">
    <text evidence="1">Belongs to the HSP15 family.</text>
</comment>
<organism evidence="7 8">
    <name type="scientific">Nonlabens agnitus</name>
    <dbReference type="NCBI Taxonomy" id="870484"/>
    <lineage>
        <taxon>Bacteria</taxon>
        <taxon>Pseudomonadati</taxon>
        <taxon>Bacteroidota</taxon>
        <taxon>Flavobacteriia</taxon>
        <taxon>Flavobacteriales</taxon>
        <taxon>Flavobacteriaceae</taxon>
        <taxon>Nonlabens</taxon>
    </lineage>
</organism>
<comment type="caution">
    <text evidence="7">The sequence shown here is derived from an EMBL/GenBank/DDBJ whole genome shotgun (WGS) entry which is preliminary data.</text>
</comment>
<evidence type="ECO:0000313" key="7">
    <source>
        <dbReference type="EMBL" id="PRP65804.1"/>
    </source>
</evidence>
<dbReference type="GO" id="GO:0003727">
    <property type="term" value="F:single-stranded RNA binding"/>
    <property type="evidence" value="ECO:0007669"/>
    <property type="project" value="InterPro"/>
</dbReference>
<dbReference type="Pfam" id="PF01479">
    <property type="entry name" value="S4"/>
    <property type="match status" value="1"/>
</dbReference>
<proteinExistence type="inferred from homology"/>
<dbReference type="SMART" id="SM00363">
    <property type="entry name" value="S4"/>
    <property type="match status" value="1"/>
</dbReference>
<dbReference type="OrthoDB" id="9797176at2"/>
<dbReference type="CDD" id="cd00165">
    <property type="entry name" value="S4"/>
    <property type="match status" value="1"/>
</dbReference>
<feature type="domain" description="RNA-binding S4" evidence="6">
    <location>
        <begin position="1"/>
        <end position="64"/>
    </location>
</feature>